<dbReference type="EMBL" id="FMSP01000002">
    <property type="protein sequence ID" value="SCV67532.1"/>
    <property type="molecule type" value="Genomic_DNA"/>
</dbReference>
<evidence type="ECO:0000256" key="2">
    <source>
        <dbReference type="ARBA" id="ARBA00017835"/>
    </source>
</evidence>
<name>A0A238F081_9BASI</name>
<sequence>MTSLSKSTDSRVDKMEQQIVDGEIDTTESSARYLAYLGRIRPVLQPMTRYLAYTSDVGESVRPIVNPKVVTGAYGVSWAYLVGDVAYEGYKARLRANEHCPEAVPTVVGLNVAKRAIFQRCVRSAMSPIVASMLFPSLTIHAIVRYTAIAVKKANVKSIAVRRWLPSALGLGFIPALPFIFDEPVEHVVEAGFDRLEAKLYPDANSGVRRALKSIEEHETHAKPKEAVVAGSGAKVI</sequence>
<dbReference type="PANTHER" id="PTHR11001:SF2">
    <property type="entry name" value="MITOCHONDRIAL FISSION PROCESS PROTEIN 1"/>
    <property type="match status" value="1"/>
</dbReference>
<comment type="similarity">
    <text evidence="1">Belongs to the MTFP1 family.</text>
</comment>
<evidence type="ECO:0000313" key="4">
    <source>
        <dbReference type="EMBL" id="SCV67532.1"/>
    </source>
</evidence>
<evidence type="ECO:0000313" key="5">
    <source>
        <dbReference type="Proteomes" id="UP000198372"/>
    </source>
</evidence>
<dbReference type="InterPro" id="IPR019560">
    <property type="entry name" value="Mitochondrial_18_kDa_protein"/>
</dbReference>
<dbReference type="GO" id="GO:0000266">
    <property type="term" value="P:mitochondrial fission"/>
    <property type="evidence" value="ECO:0007669"/>
    <property type="project" value="TreeGrafter"/>
</dbReference>
<gene>
    <name evidence="4" type="ORF">BQ2448_5143</name>
</gene>
<dbReference type="OrthoDB" id="424969at2759"/>
<dbReference type="GO" id="GO:0005739">
    <property type="term" value="C:mitochondrion"/>
    <property type="evidence" value="ECO:0007669"/>
    <property type="project" value="TreeGrafter"/>
</dbReference>
<organism evidence="4 5">
    <name type="scientific">Microbotryum intermedium</name>
    <dbReference type="NCBI Taxonomy" id="269621"/>
    <lineage>
        <taxon>Eukaryota</taxon>
        <taxon>Fungi</taxon>
        <taxon>Dikarya</taxon>
        <taxon>Basidiomycota</taxon>
        <taxon>Pucciniomycotina</taxon>
        <taxon>Microbotryomycetes</taxon>
        <taxon>Microbotryales</taxon>
        <taxon>Microbotryaceae</taxon>
        <taxon>Microbotryum</taxon>
    </lineage>
</organism>
<dbReference type="Pfam" id="PF10558">
    <property type="entry name" value="MTP18"/>
    <property type="match status" value="1"/>
</dbReference>
<protein>
    <recommendedName>
        <fullName evidence="2">Mitochondrial fission process protein 1</fullName>
    </recommendedName>
    <alternativeName>
        <fullName evidence="3">Mitochondrial 18 kDa protein</fullName>
    </alternativeName>
</protein>
<evidence type="ECO:0000256" key="3">
    <source>
        <dbReference type="ARBA" id="ARBA00029631"/>
    </source>
</evidence>
<dbReference type="PANTHER" id="PTHR11001">
    <property type="entry name" value="MITOCHONDRIAL FISSION PROCESS PROTEIN 1"/>
    <property type="match status" value="1"/>
</dbReference>
<evidence type="ECO:0000256" key="1">
    <source>
        <dbReference type="ARBA" id="ARBA00009224"/>
    </source>
</evidence>
<keyword evidence="5" id="KW-1185">Reference proteome</keyword>
<accession>A0A238F081</accession>
<dbReference type="Proteomes" id="UP000198372">
    <property type="component" value="Unassembled WGS sequence"/>
</dbReference>
<dbReference type="AlphaFoldDB" id="A0A238F081"/>
<reference evidence="5" key="1">
    <citation type="submission" date="2016-09" db="EMBL/GenBank/DDBJ databases">
        <authorList>
            <person name="Jeantristanb JTB J.-T."/>
            <person name="Ricardo R."/>
        </authorList>
    </citation>
    <scope>NUCLEOTIDE SEQUENCE [LARGE SCALE GENOMIC DNA]</scope>
</reference>
<proteinExistence type="inferred from homology"/>